<comment type="caution">
    <text evidence="2">The sequence shown here is derived from an EMBL/GenBank/DDBJ whole genome shotgun (WGS) entry which is preliminary data.</text>
</comment>
<evidence type="ECO:0000256" key="1">
    <source>
        <dbReference type="SAM" id="MobiDB-lite"/>
    </source>
</evidence>
<protein>
    <submittedName>
        <fullName evidence="2">Uncharacterized protein</fullName>
    </submittedName>
</protein>
<name>A0A433CZC8_9FUNG</name>
<feature type="region of interest" description="Disordered" evidence="1">
    <location>
        <begin position="239"/>
        <end position="266"/>
    </location>
</feature>
<keyword evidence="3" id="KW-1185">Reference proteome</keyword>
<evidence type="ECO:0000313" key="2">
    <source>
        <dbReference type="EMBL" id="RUP43939.1"/>
    </source>
</evidence>
<sequence length="266" mass="27152">MPPSGRIGMPPSGRIAMLPSGRIAMLPSGRIAMLPSGRIAMLPSGRIAMPPSGRIAMPPSGRIIGGLEFPTRSSSSAVDLAKAGNEGSVFPGRSSSWVAGWASAAAVSQTSSWESWEDVLAGRRRWVASAGHCTVLAAAGHHIDLAVAAGHRTGLAVVADHCIGLALEAPGTGLVGVGRTCQDPWVLVRPLGRPWAVGRGGDTADAVAHEEGQMLAAVGTGVNQGGVAVGFARDTVVHPEERPSGEHPLTARQAVGHSPDHSLPAQ</sequence>
<dbReference type="Proteomes" id="UP000268093">
    <property type="component" value="Unassembled WGS sequence"/>
</dbReference>
<dbReference type="OrthoDB" id="6153212at2759"/>
<evidence type="ECO:0000313" key="3">
    <source>
        <dbReference type="Proteomes" id="UP000268093"/>
    </source>
</evidence>
<gene>
    <name evidence="2" type="ORF">BC936DRAFT_150166</name>
</gene>
<dbReference type="AlphaFoldDB" id="A0A433CZC8"/>
<organism evidence="2 3">
    <name type="scientific">Jimgerdemannia flammicorona</name>
    <dbReference type="NCBI Taxonomy" id="994334"/>
    <lineage>
        <taxon>Eukaryota</taxon>
        <taxon>Fungi</taxon>
        <taxon>Fungi incertae sedis</taxon>
        <taxon>Mucoromycota</taxon>
        <taxon>Mucoromycotina</taxon>
        <taxon>Endogonomycetes</taxon>
        <taxon>Endogonales</taxon>
        <taxon>Endogonaceae</taxon>
        <taxon>Jimgerdemannia</taxon>
    </lineage>
</organism>
<reference evidence="2 3" key="1">
    <citation type="journal article" date="2018" name="New Phytol.">
        <title>Phylogenomics of Endogonaceae and evolution of mycorrhizas within Mucoromycota.</title>
        <authorList>
            <person name="Chang Y."/>
            <person name="Desiro A."/>
            <person name="Na H."/>
            <person name="Sandor L."/>
            <person name="Lipzen A."/>
            <person name="Clum A."/>
            <person name="Barry K."/>
            <person name="Grigoriev I.V."/>
            <person name="Martin F.M."/>
            <person name="Stajich J.E."/>
            <person name="Smith M.E."/>
            <person name="Bonito G."/>
            <person name="Spatafora J.W."/>
        </authorList>
    </citation>
    <scope>NUCLEOTIDE SEQUENCE [LARGE SCALE GENOMIC DNA]</scope>
    <source>
        <strain evidence="2 3">GMNB39</strain>
    </source>
</reference>
<proteinExistence type="predicted"/>
<dbReference type="EMBL" id="RBNI01009973">
    <property type="protein sequence ID" value="RUP43939.1"/>
    <property type="molecule type" value="Genomic_DNA"/>
</dbReference>
<accession>A0A433CZC8</accession>